<dbReference type="Pfam" id="PF13396">
    <property type="entry name" value="PLDc_N"/>
    <property type="match status" value="1"/>
</dbReference>
<keyword evidence="5 12" id="KW-0812">Transmembrane</keyword>
<evidence type="ECO:0000256" key="12">
    <source>
        <dbReference type="HAMAP-Rule" id="MF_01916"/>
    </source>
</evidence>
<evidence type="ECO:0000259" key="14">
    <source>
        <dbReference type="PROSITE" id="PS50035"/>
    </source>
</evidence>
<dbReference type="NCBIfam" id="TIGR04265">
    <property type="entry name" value="bac_cardiolipin"/>
    <property type="match status" value="1"/>
</dbReference>
<gene>
    <name evidence="15" type="primary">cls</name>
    <name evidence="15" type="ORF">M3M35_04705</name>
</gene>
<protein>
    <recommendedName>
        <fullName evidence="12 13">Cardiolipin synthase</fullName>
        <shortName evidence="12">CL synthase</shortName>
        <ecNumber evidence="12 13">2.7.8.-</ecNumber>
    </recommendedName>
</protein>
<dbReference type="PROSITE" id="PS50035">
    <property type="entry name" value="PLD"/>
    <property type="match status" value="2"/>
</dbReference>
<comment type="caution">
    <text evidence="12">Lacks conserved residue(s) required for the propagation of feature annotation.</text>
</comment>
<sequence>MSLVLEIIGLILLINTIAAIITVFRQPRNIAATWAWFLVLVFIPVLGFFIYAFFGRRLPKNRMLLLSGSTKKQVSSLINKQKRQLGKFTADQTPNYQILNRAQGQIEMFMNTATAPLLGNNEVDVYTKGTDFVNQLFTDFKNARSSINIEFYTFYADNIGHQTLDLLTEKAKQGVDVRVIYDAWGSMGTNEKFFRPLIEAGGHAYPFLHNRFNLIDMRVNFRDHHKIVTIDGEYGYIGGMNIGDQYLGRKKKFGNWYDCMMRVHGQGVQGLQSRFILDWNATDQQDKIDPNAADAIAKYYPEVKTDGHAAMQIVASDPISSMEQIKMGYIKLIGMAQRSVKIMTPYLIPDESVLDALKIAVKSGVDITIITPDMPDHPFVYRATQYYTEQLTKLGIKVYAYNNGFLHAKTMVIDDELVSIGSANLDYRSFELNFECNAFVYDKDLANRMEAIYQDAILESTLQTKQIFAQESWWLNFKQHFSRLLSPLL</sequence>
<evidence type="ECO:0000256" key="10">
    <source>
        <dbReference type="ARBA" id="ARBA00023209"/>
    </source>
</evidence>
<dbReference type="RefSeq" id="WP_252749519.1">
    <property type="nucleotide sequence ID" value="NZ_CP097116.1"/>
</dbReference>
<dbReference type="PANTHER" id="PTHR21248:SF22">
    <property type="entry name" value="PHOSPHOLIPASE D"/>
    <property type="match status" value="1"/>
</dbReference>
<evidence type="ECO:0000313" key="15">
    <source>
        <dbReference type="EMBL" id="USS84616.1"/>
    </source>
</evidence>
<evidence type="ECO:0000256" key="11">
    <source>
        <dbReference type="ARBA" id="ARBA00023264"/>
    </source>
</evidence>
<dbReference type="Gene3D" id="3.30.870.10">
    <property type="entry name" value="Endonuclease Chain A"/>
    <property type="match status" value="2"/>
</dbReference>
<keyword evidence="4 12" id="KW-0808">Transferase</keyword>
<dbReference type="InterPro" id="IPR001736">
    <property type="entry name" value="PLipase_D/transphosphatidylase"/>
</dbReference>
<evidence type="ECO:0000256" key="1">
    <source>
        <dbReference type="ARBA" id="ARBA00004651"/>
    </source>
</evidence>
<comment type="catalytic activity">
    <reaction evidence="12">
        <text>2 a 1,2-diacyl-sn-glycero-3-phospho-(1'-sn-glycerol) = a cardiolipin + glycerol</text>
        <dbReference type="Rhea" id="RHEA:31451"/>
        <dbReference type="ChEBI" id="CHEBI:17754"/>
        <dbReference type="ChEBI" id="CHEBI:62237"/>
        <dbReference type="ChEBI" id="CHEBI:64716"/>
    </reaction>
</comment>
<dbReference type="EC" id="2.7.8.-" evidence="12 13"/>
<dbReference type="InterPro" id="IPR027379">
    <property type="entry name" value="CLS_N"/>
</dbReference>
<evidence type="ECO:0000256" key="13">
    <source>
        <dbReference type="NCBIfam" id="TIGR04265"/>
    </source>
</evidence>
<evidence type="ECO:0000256" key="6">
    <source>
        <dbReference type="ARBA" id="ARBA00022737"/>
    </source>
</evidence>
<feature type="active site" evidence="12">
    <location>
        <position position="407"/>
    </location>
</feature>
<dbReference type="PANTHER" id="PTHR21248">
    <property type="entry name" value="CARDIOLIPIN SYNTHASE"/>
    <property type="match status" value="1"/>
</dbReference>
<dbReference type="SUPFAM" id="SSF56024">
    <property type="entry name" value="Phospholipase D/nuclease"/>
    <property type="match status" value="2"/>
</dbReference>
<dbReference type="Proteomes" id="UP001056707">
    <property type="component" value="Chromosome"/>
</dbReference>
<evidence type="ECO:0000256" key="2">
    <source>
        <dbReference type="ARBA" id="ARBA00022475"/>
    </source>
</evidence>
<comment type="function">
    <text evidence="12">Catalyzes the reversible phosphatidyl group transfer from one phosphatidylglycerol molecule to another to form cardiolipin (CL) (diphosphatidylglycerol) and glycerol.</text>
</comment>
<keyword evidence="2 12" id="KW-1003">Cell membrane</keyword>
<feature type="active site" evidence="12">
    <location>
        <position position="231"/>
    </location>
</feature>
<keyword evidence="7 12" id="KW-1133">Transmembrane helix</keyword>
<name>A0ABY5BN30_9LACO</name>
<feature type="transmembrane region" description="Helical" evidence="12">
    <location>
        <begin position="34"/>
        <end position="54"/>
    </location>
</feature>
<keyword evidence="8 12" id="KW-0443">Lipid metabolism</keyword>
<keyword evidence="10 12" id="KW-0594">Phospholipid biosynthesis</keyword>
<dbReference type="CDD" id="cd09110">
    <property type="entry name" value="PLDc_CLS_1"/>
    <property type="match status" value="1"/>
</dbReference>
<feature type="domain" description="PLD phosphodiesterase" evidence="14">
    <location>
        <begin position="219"/>
        <end position="246"/>
    </location>
</feature>
<evidence type="ECO:0000256" key="9">
    <source>
        <dbReference type="ARBA" id="ARBA00023136"/>
    </source>
</evidence>
<dbReference type="InterPro" id="IPR025202">
    <property type="entry name" value="PLD-like_dom"/>
</dbReference>
<feature type="domain" description="PLD phosphodiesterase" evidence="14">
    <location>
        <begin position="402"/>
        <end position="429"/>
    </location>
</feature>
<dbReference type="SMART" id="SM00155">
    <property type="entry name" value="PLDc"/>
    <property type="match status" value="2"/>
</dbReference>
<dbReference type="HAMAP" id="MF_01916">
    <property type="entry name" value="Cardiolipin_synth_Cls"/>
    <property type="match status" value="1"/>
</dbReference>
<proteinExistence type="inferred from homology"/>
<accession>A0ABY5BN30</accession>
<evidence type="ECO:0000256" key="5">
    <source>
        <dbReference type="ARBA" id="ARBA00022692"/>
    </source>
</evidence>
<reference evidence="15" key="1">
    <citation type="submission" date="2022-05" db="EMBL/GenBank/DDBJ databases">
        <authorList>
            <person name="Oliphant S.A."/>
            <person name="Watson-Haigh N.S."/>
            <person name="Sumby K.M."/>
            <person name="Gardner J.M."/>
            <person name="Jiranek V."/>
        </authorList>
    </citation>
    <scope>NUCLEOTIDE SEQUENCE</scope>
    <source>
        <strain evidence="15">KI16_H9</strain>
    </source>
</reference>
<evidence type="ECO:0000313" key="16">
    <source>
        <dbReference type="Proteomes" id="UP001056707"/>
    </source>
</evidence>
<dbReference type="CDD" id="cd09112">
    <property type="entry name" value="PLDc_CLS_2"/>
    <property type="match status" value="1"/>
</dbReference>
<evidence type="ECO:0000256" key="4">
    <source>
        <dbReference type="ARBA" id="ARBA00022679"/>
    </source>
</evidence>
<keyword evidence="11 12" id="KW-1208">Phospholipid metabolism</keyword>
<evidence type="ECO:0000256" key="8">
    <source>
        <dbReference type="ARBA" id="ARBA00023098"/>
    </source>
</evidence>
<dbReference type="EMBL" id="CP097116">
    <property type="protein sequence ID" value="USS84616.1"/>
    <property type="molecule type" value="Genomic_DNA"/>
</dbReference>
<keyword evidence="3 12" id="KW-0444">Lipid biosynthesis</keyword>
<comment type="subcellular location">
    <subcellularLocation>
        <location evidence="1 12">Cell membrane</location>
        <topology evidence="1 12">Multi-pass membrane protein</topology>
    </subcellularLocation>
</comment>
<keyword evidence="9 12" id="KW-0472">Membrane</keyword>
<comment type="similarity">
    <text evidence="12">Belongs to the phospholipase D family. Cardiolipin synthase subfamily.</text>
</comment>
<keyword evidence="6" id="KW-0677">Repeat</keyword>
<feature type="active site" evidence="12">
    <location>
        <position position="409"/>
    </location>
</feature>
<dbReference type="Pfam" id="PF13091">
    <property type="entry name" value="PLDc_2"/>
    <property type="match status" value="2"/>
</dbReference>
<evidence type="ECO:0000256" key="7">
    <source>
        <dbReference type="ARBA" id="ARBA00022989"/>
    </source>
</evidence>
<evidence type="ECO:0000256" key="3">
    <source>
        <dbReference type="ARBA" id="ARBA00022516"/>
    </source>
</evidence>
<keyword evidence="16" id="KW-1185">Reference proteome</keyword>
<dbReference type="InterPro" id="IPR022924">
    <property type="entry name" value="Cardiolipin_synthase"/>
</dbReference>
<organism evidence="15 16">
    <name type="scientific">Fructilactobacillus myrtifloralis</name>
    <dbReference type="NCBI Taxonomy" id="2940301"/>
    <lineage>
        <taxon>Bacteria</taxon>
        <taxon>Bacillati</taxon>
        <taxon>Bacillota</taxon>
        <taxon>Bacilli</taxon>
        <taxon>Lactobacillales</taxon>
        <taxon>Lactobacillaceae</taxon>
        <taxon>Fructilactobacillus</taxon>
    </lineage>
</organism>
<dbReference type="InterPro" id="IPR030874">
    <property type="entry name" value="Cardiolipin_synth_Firmi"/>
</dbReference>
<feature type="active site" evidence="12">
    <location>
        <position position="226"/>
    </location>
</feature>
<feature type="active site" evidence="12">
    <location>
        <position position="414"/>
    </location>
</feature>
<feature type="active site" evidence="12">
    <location>
        <position position="224"/>
    </location>
</feature>